<reference evidence="1 2" key="2">
    <citation type="journal article" date="2018" name="New Phytol.">
        <title>High intraspecific genome diversity in the model arbuscular mycorrhizal symbiont Rhizophagus irregularis.</title>
        <authorList>
            <person name="Chen E.C.H."/>
            <person name="Morin E."/>
            <person name="Beaudet D."/>
            <person name="Noel J."/>
            <person name="Yildirir G."/>
            <person name="Ndikumana S."/>
            <person name="Charron P."/>
            <person name="St-Onge C."/>
            <person name="Giorgi J."/>
            <person name="Kruger M."/>
            <person name="Marton T."/>
            <person name="Ropars J."/>
            <person name="Grigoriev I.V."/>
            <person name="Hainaut M."/>
            <person name="Henrissat B."/>
            <person name="Roux C."/>
            <person name="Martin F."/>
            <person name="Corradi N."/>
        </authorList>
    </citation>
    <scope>NUCLEOTIDE SEQUENCE [LARGE SCALE GENOMIC DNA]</scope>
    <source>
        <strain evidence="1 2">DAOM 197198</strain>
    </source>
</reference>
<accession>A0A2P4NYC9</accession>
<dbReference type="VEuPathDB" id="FungiDB:RhiirFUN_004981"/>
<evidence type="ECO:0000313" key="2">
    <source>
        <dbReference type="Proteomes" id="UP000018888"/>
    </source>
</evidence>
<name>A0A2P4NYC9_RHIID</name>
<keyword evidence="2" id="KW-1185">Reference proteome</keyword>
<proteinExistence type="predicted"/>
<evidence type="ECO:0000313" key="1">
    <source>
        <dbReference type="EMBL" id="POG58152.1"/>
    </source>
</evidence>
<dbReference type="Gene3D" id="3.30.200.20">
    <property type="entry name" value="Phosphorylase Kinase, domain 1"/>
    <property type="match status" value="1"/>
</dbReference>
<gene>
    <name evidence="1" type="ORF">GLOIN_2v1886055</name>
</gene>
<protein>
    <recommendedName>
        <fullName evidence="3">Protein kinase domain-containing protein</fullName>
    </recommendedName>
</protein>
<dbReference type="Proteomes" id="UP000018888">
    <property type="component" value="Unassembled WGS sequence"/>
</dbReference>
<organism evidence="1 2">
    <name type="scientific">Rhizophagus irregularis (strain DAOM 181602 / DAOM 197198 / MUCL 43194)</name>
    <name type="common">Arbuscular mycorrhizal fungus</name>
    <name type="synonym">Glomus intraradices</name>
    <dbReference type="NCBI Taxonomy" id="747089"/>
    <lineage>
        <taxon>Eukaryota</taxon>
        <taxon>Fungi</taxon>
        <taxon>Fungi incertae sedis</taxon>
        <taxon>Mucoromycota</taxon>
        <taxon>Glomeromycotina</taxon>
        <taxon>Glomeromycetes</taxon>
        <taxon>Glomerales</taxon>
        <taxon>Glomeraceae</taxon>
        <taxon>Rhizophagus</taxon>
    </lineage>
</organism>
<dbReference type="AlphaFoldDB" id="A0A2P4NYC9"/>
<comment type="caution">
    <text evidence="1">The sequence shown here is derived from an EMBL/GenBank/DDBJ whole genome shotgun (WGS) entry which is preliminary data.</text>
</comment>
<dbReference type="EMBL" id="AUPC02000565">
    <property type="protein sequence ID" value="POG58152.1"/>
    <property type="molecule type" value="Genomic_DNA"/>
</dbReference>
<evidence type="ECO:0008006" key="3">
    <source>
        <dbReference type="Google" id="ProtNLM"/>
    </source>
</evidence>
<reference evidence="1 2" key="1">
    <citation type="journal article" date="2013" name="Proc. Natl. Acad. Sci. U.S.A.">
        <title>Genome of an arbuscular mycorrhizal fungus provides insight into the oldest plant symbiosis.</title>
        <authorList>
            <person name="Tisserant E."/>
            <person name="Malbreil M."/>
            <person name="Kuo A."/>
            <person name="Kohler A."/>
            <person name="Symeonidi A."/>
            <person name="Balestrini R."/>
            <person name="Charron P."/>
            <person name="Duensing N."/>
            <person name="Frei Dit Frey N."/>
            <person name="Gianinazzi-Pearson V."/>
            <person name="Gilbert L.B."/>
            <person name="Handa Y."/>
            <person name="Herr J.R."/>
            <person name="Hijri M."/>
            <person name="Koul R."/>
            <person name="Kawaguchi M."/>
            <person name="Krajinski F."/>
            <person name="Lammers P.J."/>
            <person name="Masclaux F.G."/>
            <person name="Murat C."/>
            <person name="Morin E."/>
            <person name="Ndikumana S."/>
            <person name="Pagni M."/>
            <person name="Petitpierre D."/>
            <person name="Requena N."/>
            <person name="Rosikiewicz P."/>
            <person name="Riley R."/>
            <person name="Saito K."/>
            <person name="San Clemente H."/>
            <person name="Shapiro H."/>
            <person name="van Tuinen D."/>
            <person name="Becard G."/>
            <person name="Bonfante P."/>
            <person name="Paszkowski U."/>
            <person name="Shachar-Hill Y.Y."/>
            <person name="Tuskan G.A."/>
            <person name="Young P.W."/>
            <person name="Sanders I.R."/>
            <person name="Henrissat B."/>
            <person name="Rensing S.A."/>
            <person name="Grigoriev I.V."/>
            <person name="Corradi N."/>
            <person name="Roux C."/>
            <person name="Martin F."/>
        </authorList>
    </citation>
    <scope>NUCLEOTIDE SEQUENCE [LARGE SCALE GENOMIC DNA]</scope>
    <source>
        <strain evidence="1 2">DAOM 197198</strain>
    </source>
</reference>
<sequence length="125" mass="14928">MNSMQIPYPNHVFSDTELDEKPHEDGRVTKWINIKNKGEEFAFKITFEEESANVQNQVTILKELHDWKNITRIYRLMCEKNKWYLVSEWAEYELNCIDPENNDNISTTTIPEESDESKKMANVYY</sequence>
<dbReference type="InterPro" id="IPR011009">
    <property type="entry name" value="Kinase-like_dom_sf"/>
</dbReference>
<dbReference type="SUPFAM" id="SSF56112">
    <property type="entry name" value="Protein kinase-like (PK-like)"/>
    <property type="match status" value="1"/>
</dbReference>
<dbReference type="Gene3D" id="1.10.510.10">
    <property type="entry name" value="Transferase(Phosphotransferase) domain 1"/>
    <property type="match status" value="1"/>
</dbReference>